<dbReference type="STRING" id="104663.SAMN04488121_109292"/>
<dbReference type="EMBL" id="FNBN01000009">
    <property type="protein sequence ID" value="SDH21308.1"/>
    <property type="molecule type" value="Genomic_DNA"/>
</dbReference>
<dbReference type="Proteomes" id="UP000199045">
    <property type="component" value="Unassembled WGS sequence"/>
</dbReference>
<dbReference type="RefSeq" id="WP_089837194.1">
    <property type="nucleotide sequence ID" value="NZ_FNBN01000009.1"/>
</dbReference>
<reference evidence="2" key="1">
    <citation type="submission" date="2016-10" db="EMBL/GenBank/DDBJ databases">
        <authorList>
            <person name="Varghese N."/>
            <person name="Submissions S."/>
        </authorList>
    </citation>
    <scope>NUCLEOTIDE SEQUENCE [LARGE SCALE GENOMIC DNA]</scope>
    <source>
        <strain evidence="2">DSM 527</strain>
    </source>
</reference>
<dbReference type="PROSITE" id="PS51257">
    <property type="entry name" value="PROKAR_LIPOPROTEIN"/>
    <property type="match status" value="1"/>
</dbReference>
<dbReference type="AlphaFoldDB" id="A0A1G8AK60"/>
<dbReference type="OrthoDB" id="1488726at2"/>
<organism evidence="1 2">
    <name type="scientific">Chitinophaga filiformis</name>
    <name type="common">Myxococcus filiformis</name>
    <name type="synonym">Flexibacter filiformis</name>
    <dbReference type="NCBI Taxonomy" id="104663"/>
    <lineage>
        <taxon>Bacteria</taxon>
        <taxon>Pseudomonadati</taxon>
        <taxon>Bacteroidota</taxon>
        <taxon>Chitinophagia</taxon>
        <taxon>Chitinophagales</taxon>
        <taxon>Chitinophagaceae</taxon>
        <taxon>Chitinophaga</taxon>
    </lineage>
</organism>
<protein>
    <submittedName>
        <fullName evidence="1">Uncharacterized protein</fullName>
    </submittedName>
</protein>
<accession>A0A1G8AK60</accession>
<evidence type="ECO:0000313" key="2">
    <source>
        <dbReference type="Proteomes" id="UP000199045"/>
    </source>
</evidence>
<gene>
    <name evidence="1" type="ORF">SAMN04488121_109292</name>
</gene>
<sequence>MKSLFVKVPALLITIAAVFTACKKQSAEERLKLNNNTAAAALAPSKDALLLADLFKKEAPKTQFFTIQSRENSTIKTRNGNSYIIPAGAFRRKDGSLPAGLVTVAIREVRTPKDFVLTDRPTATAGDYLVSYGEYFVSATEAGADLTLATPITVKVVPIGEFRPQAPVPMWDGDTSVFVAIDGFDYQNQPIRVAQPVAQNPGIDWTQAPNFALFNSTTGTLDFQLTDLLTWSNCDAFNTVGGPRTTVLGYFNVFNDDTPNSSPEQPSLLFFKPRNINSVVKFYNLILDAPAGFKGFLSYQNIVPIGQEGTFLAITALNGQFYAELKDVVIDAPAAGTNYSPVAFDLQPVSGTDLLALIAELNNR</sequence>
<proteinExistence type="predicted"/>
<name>A0A1G8AK60_CHIFI</name>
<evidence type="ECO:0000313" key="1">
    <source>
        <dbReference type="EMBL" id="SDH21308.1"/>
    </source>
</evidence>